<accession>A0A506U1Z5</accession>
<keyword evidence="2" id="KW-0238">DNA-binding</keyword>
<dbReference type="Pfam" id="PF03472">
    <property type="entry name" value="Autoind_bind"/>
    <property type="match status" value="1"/>
</dbReference>
<dbReference type="InterPro" id="IPR005143">
    <property type="entry name" value="TF_LuxR_autoind-bd_dom"/>
</dbReference>
<name>A0A506U1Z5_9HYPH</name>
<dbReference type="InterPro" id="IPR036693">
    <property type="entry name" value="TF_LuxR_autoind-bd_dom_sf"/>
</dbReference>
<dbReference type="PROSITE" id="PS50043">
    <property type="entry name" value="HTH_LUXR_2"/>
    <property type="match status" value="1"/>
</dbReference>
<evidence type="ECO:0000259" key="4">
    <source>
        <dbReference type="PROSITE" id="PS50043"/>
    </source>
</evidence>
<dbReference type="GO" id="GO:0003677">
    <property type="term" value="F:DNA binding"/>
    <property type="evidence" value="ECO:0007669"/>
    <property type="project" value="UniProtKB-KW"/>
</dbReference>
<evidence type="ECO:0000313" key="5">
    <source>
        <dbReference type="EMBL" id="TPW26995.1"/>
    </source>
</evidence>
<dbReference type="PANTHER" id="PTHR44688:SF16">
    <property type="entry name" value="DNA-BINDING TRANSCRIPTIONAL ACTIVATOR DEVR_DOSR"/>
    <property type="match status" value="1"/>
</dbReference>
<dbReference type="SUPFAM" id="SSF75516">
    <property type="entry name" value="Pheromone-binding domain of LuxR-like quorum-sensing transcription factors"/>
    <property type="match status" value="1"/>
</dbReference>
<keyword evidence="6" id="KW-1185">Reference proteome</keyword>
<dbReference type="Gene3D" id="1.10.10.10">
    <property type="entry name" value="Winged helix-like DNA-binding domain superfamily/Winged helix DNA-binding domain"/>
    <property type="match status" value="1"/>
</dbReference>
<evidence type="ECO:0000313" key="6">
    <source>
        <dbReference type="Proteomes" id="UP000320314"/>
    </source>
</evidence>
<protein>
    <submittedName>
        <fullName evidence="5">LuxR family transcriptional regulator</fullName>
    </submittedName>
</protein>
<dbReference type="Proteomes" id="UP000320314">
    <property type="component" value="Unassembled WGS sequence"/>
</dbReference>
<evidence type="ECO:0000256" key="2">
    <source>
        <dbReference type="ARBA" id="ARBA00023125"/>
    </source>
</evidence>
<evidence type="ECO:0000256" key="1">
    <source>
        <dbReference type="ARBA" id="ARBA00023015"/>
    </source>
</evidence>
<dbReference type="PRINTS" id="PR00038">
    <property type="entry name" value="HTHLUXR"/>
</dbReference>
<dbReference type="PANTHER" id="PTHR44688">
    <property type="entry name" value="DNA-BINDING TRANSCRIPTIONAL ACTIVATOR DEVR_DOSR"/>
    <property type="match status" value="1"/>
</dbReference>
<keyword evidence="1" id="KW-0805">Transcription regulation</keyword>
<keyword evidence="3" id="KW-0804">Transcription</keyword>
<organism evidence="5 6">
    <name type="scientific">Pararhizobium mangrovi</name>
    <dbReference type="NCBI Taxonomy" id="2590452"/>
    <lineage>
        <taxon>Bacteria</taxon>
        <taxon>Pseudomonadati</taxon>
        <taxon>Pseudomonadota</taxon>
        <taxon>Alphaproteobacteria</taxon>
        <taxon>Hyphomicrobiales</taxon>
        <taxon>Rhizobiaceae</taxon>
        <taxon>Rhizobium/Agrobacterium group</taxon>
        <taxon>Pararhizobium</taxon>
    </lineage>
</organism>
<proteinExistence type="predicted"/>
<comment type="caution">
    <text evidence="5">The sequence shown here is derived from an EMBL/GenBank/DDBJ whole genome shotgun (WGS) entry which is preliminary data.</text>
</comment>
<dbReference type="InterPro" id="IPR036388">
    <property type="entry name" value="WH-like_DNA-bd_sf"/>
</dbReference>
<dbReference type="RefSeq" id="WP_141167438.1">
    <property type="nucleotide sequence ID" value="NZ_VHLH01000024.1"/>
</dbReference>
<dbReference type="Gene3D" id="3.30.450.80">
    <property type="entry name" value="Transcription factor LuxR-like, autoinducer-binding domain"/>
    <property type="match status" value="1"/>
</dbReference>
<dbReference type="GO" id="GO:0006355">
    <property type="term" value="P:regulation of DNA-templated transcription"/>
    <property type="evidence" value="ECO:0007669"/>
    <property type="project" value="InterPro"/>
</dbReference>
<dbReference type="AlphaFoldDB" id="A0A506U1Z5"/>
<dbReference type="InterPro" id="IPR016032">
    <property type="entry name" value="Sig_transdc_resp-reg_C-effctor"/>
</dbReference>
<dbReference type="SMART" id="SM00421">
    <property type="entry name" value="HTH_LUXR"/>
    <property type="match status" value="1"/>
</dbReference>
<dbReference type="InterPro" id="IPR000792">
    <property type="entry name" value="Tscrpt_reg_LuxR_C"/>
</dbReference>
<dbReference type="EMBL" id="VHLH01000024">
    <property type="protein sequence ID" value="TPW26995.1"/>
    <property type="molecule type" value="Genomic_DNA"/>
</dbReference>
<dbReference type="SUPFAM" id="SSF46894">
    <property type="entry name" value="C-terminal effector domain of the bipartite response regulators"/>
    <property type="match status" value="1"/>
</dbReference>
<dbReference type="Pfam" id="PF00196">
    <property type="entry name" value="GerE"/>
    <property type="match status" value="1"/>
</dbReference>
<gene>
    <name evidence="5" type="ORF">FJU11_12680</name>
</gene>
<sequence length="246" mass="27364">MSHDAILRFLEDAPKAQSPEALLSALGVPLSELGMPHYVVFRDAPLDAPVPDTILGDRFPKSWWQLYAEKGYGTTDPARRYLRRSQGGFRWSEALEAFSADPAHASMTRMMRRAGEHGLLDGYTFPVYGDRGVVGSVSMAGRPGPLPAVTMSLLDAVAKRTVWTLLRLCRPDEYKAMTTPVSVRLTRRELEALDRLSEGMTSHEIGRALEISSNTVDWYMNGIQSKLQARNRHHAVAIAFRLGLLV</sequence>
<dbReference type="OrthoDB" id="3170288at2"/>
<dbReference type="CDD" id="cd06170">
    <property type="entry name" value="LuxR_C_like"/>
    <property type="match status" value="1"/>
</dbReference>
<evidence type="ECO:0000256" key="3">
    <source>
        <dbReference type="ARBA" id="ARBA00023163"/>
    </source>
</evidence>
<reference evidence="5 6" key="1">
    <citation type="submission" date="2019-06" db="EMBL/GenBank/DDBJ databases">
        <authorList>
            <person name="Li M."/>
        </authorList>
    </citation>
    <scope>NUCLEOTIDE SEQUENCE [LARGE SCALE GENOMIC DNA]</scope>
    <source>
        <strain evidence="5 6">BGMRC6574</strain>
    </source>
</reference>
<feature type="domain" description="HTH luxR-type" evidence="4">
    <location>
        <begin position="178"/>
        <end position="243"/>
    </location>
</feature>